<dbReference type="GO" id="GO:0017108">
    <property type="term" value="F:5'-flap endonuclease activity"/>
    <property type="evidence" value="ECO:0007669"/>
    <property type="project" value="TreeGrafter"/>
</dbReference>
<evidence type="ECO:0000256" key="3">
    <source>
        <dbReference type="ARBA" id="ARBA00010563"/>
    </source>
</evidence>
<feature type="region of interest" description="Disordered" evidence="14">
    <location>
        <begin position="735"/>
        <end position="776"/>
    </location>
</feature>
<evidence type="ECO:0000256" key="13">
    <source>
        <dbReference type="ARBA" id="ARBA00023242"/>
    </source>
</evidence>
<gene>
    <name evidence="17" type="primary">EXO1</name>
    <name evidence="17" type="ORF">HETSPECPRED_002283</name>
</gene>
<keyword evidence="18" id="KW-1185">Reference proteome</keyword>
<keyword evidence="9" id="KW-0460">Magnesium</keyword>
<keyword evidence="7" id="KW-0378">Hydrolase</keyword>
<dbReference type="OrthoDB" id="26491at2759"/>
<feature type="compositionally biased region" description="Polar residues" evidence="14">
    <location>
        <begin position="673"/>
        <end position="689"/>
    </location>
</feature>
<evidence type="ECO:0000256" key="7">
    <source>
        <dbReference type="ARBA" id="ARBA00022801"/>
    </source>
</evidence>
<comment type="cofactor">
    <cofactor evidence="1">
        <name>Mg(2+)</name>
        <dbReference type="ChEBI" id="CHEBI:18420"/>
    </cofactor>
</comment>
<feature type="region of interest" description="Disordered" evidence="14">
    <location>
        <begin position="673"/>
        <end position="698"/>
    </location>
</feature>
<sequence length="776" mass="85040">MGITGLLPLLKSIHKPCNLKKFAGQTIGVDAYGWLHRGTVGCAIDLALGKPTSKYVDFSLNRVRMLIHFGVTPYMVFDGDNLPSKGATELERAKRRDESRKAGLQLLRVGRSTQAQKELQRAVDVTPEMVGHFIRELKNLGVQYVVAPYEADAQLAYLERKGIINGVLSEDSDLLVFGVKCLLTKLDQYGDCIEINRKDFTACRDISLVGWSDAEFRLMAILSGCDYLQSITNMGLLTAYRLVRKHKTIDRILRMLQFDGKYYVPPGYLEAFENAVLTFRHQRIFCPLTKRMAMVTEPDDPERDMGTLDFIGAELEPDVAAKVACGDLHPTTKTPLVIPGPAAGAPRTPSAEASKLNGVRFTDLKENKSIESFFKAKRTPLAELDANSFTPSPSQERLQQTSGGTWMSTPAPRRSTLPPLSQVEQTFRTPAVTGANSVPQRQPSQSAPQQPSKRRRLCSDSATELGSPLTSGEVGQSRFFAKKPTQPSSNLKVTKGTRVKTADINIWSDDCVEDVMAEIPDLIDWPGKSTEKMRVFEDKEGDQEAKTEKESYEKAPRLLRPESAVEQDSQGSVTSNATSLSEISVSTSATSVDVSAQTPLPSANERATAELDALKENFSYKPEPASDALRRSAANLKVKPGEYQALRASMKPQLTRMGSLTPLQRLGASALNRSQSFSGPVSNTKSRPQTDAPKVYSAPVDVPQSSITDENEARGRGYIKGNCEALERNIELPLNKGSEDLIIPDSEEEISSSASASDVEAAEPPKLDLGRFAFGN</sequence>
<evidence type="ECO:0000256" key="4">
    <source>
        <dbReference type="ARBA" id="ARBA00022722"/>
    </source>
</evidence>
<name>A0A8H3I4X3_9LECA</name>
<keyword evidence="8" id="KW-0269">Exonuclease</keyword>
<dbReference type="GO" id="GO:0005634">
    <property type="term" value="C:nucleus"/>
    <property type="evidence" value="ECO:0007669"/>
    <property type="project" value="UniProtKB-SubCell"/>
</dbReference>
<keyword evidence="5" id="KW-0479">Metal-binding</keyword>
<evidence type="ECO:0000256" key="11">
    <source>
        <dbReference type="ARBA" id="ARBA00023125"/>
    </source>
</evidence>
<feature type="compositionally biased region" description="Polar residues" evidence="14">
    <location>
        <begin position="387"/>
        <end position="408"/>
    </location>
</feature>
<dbReference type="Pfam" id="PF00867">
    <property type="entry name" value="XPG_I"/>
    <property type="match status" value="1"/>
</dbReference>
<dbReference type="InterPro" id="IPR029060">
    <property type="entry name" value="PIN-like_dom_sf"/>
</dbReference>
<feature type="domain" description="XPG-I" evidence="15">
    <location>
        <begin position="138"/>
        <end position="208"/>
    </location>
</feature>
<feature type="region of interest" description="Disordered" evidence="14">
    <location>
        <begin position="333"/>
        <end position="353"/>
    </location>
</feature>
<dbReference type="Gene3D" id="3.40.50.1010">
    <property type="entry name" value="5'-nuclease"/>
    <property type="match status" value="1"/>
</dbReference>
<feature type="compositionally biased region" description="Low complexity" evidence="14">
    <location>
        <begin position="437"/>
        <end position="451"/>
    </location>
</feature>
<evidence type="ECO:0000313" key="17">
    <source>
        <dbReference type="EMBL" id="CAF9915052.1"/>
    </source>
</evidence>
<feature type="region of interest" description="Disordered" evidence="14">
    <location>
        <begin position="433"/>
        <end position="476"/>
    </location>
</feature>
<comment type="subcellular location">
    <subcellularLocation>
        <location evidence="2">Nucleus</location>
    </subcellularLocation>
</comment>
<dbReference type="GO" id="GO:0006281">
    <property type="term" value="P:DNA repair"/>
    <property type="evidence" value="ECO:0007669"/>
    <property type="project" value="UniProtKB-KW"/>
</dbReference>
<feature type="compositionally biased region" description="Polar residues" evidence="14">
    <location>
        <begin position="460"/>
        <end position="474"/>
    </location>
</feature>
<dbReference type="InterPro" id="IPR006084">
    <property type="entry name" value="XPG/Rad2"/>
</dbReference>
<accession>A0A8H3I4X3</accession>
<dbReference type="SUPFAM" id="SSF88723">
    <property type="entry name" value="PIN domain-like"/>
    <property type="match status" value="1"/>
</dbReference>
<evidence type="ECO:0000256" key="2">
    <source>
        <dbReference type="ARBA" id="ARBA00004123"/>
    </source>
</evidence>
<dbReference type="SMART" id="SM00485">
    <property type="entry name" value="XPGN"/>
    <property type="match status" value="1"/>
</dbReference>
<evidence type="ECO:0000256" key="12">
    <source>
        <dbReference type="ARBA" id="ARBA00023204"/>
    </source>
</evidence>
<feature type="region of interest" description="Disordered" evidence="14">
    <location>
        <begin position="537"/>
        <end position="580"/>
    </location>
</feature>
<feature type="region of interest" description="Disordered" evidence="14">
    <location>
        <begin position="384"/>
        <end position="420"/>
    </location>
</feature>
<dbReference type="SMART" id="SM00279">
    <property type="entry name" value="HhH2"/>
    <property type="match status" value="1"/>
</dbReference>
<dbReference type="InterPro" id="IPR008918">
    <property type="entry name" value="HhH2"/>
</dbReference>
<dbReference type="GO" id="GO:0035312">
    <property type="term" value="F:5'-3' DNA exonuclease activity"/>
    <property type="evidence" value="ECO:0007669"/>
    <property type="project" value="InterPro"/>
</dbReference>
<evidence type="ECO:0000256" key="1">
    <source>
        <dbReference type="ARBA" id="ARBA00001946"/>
    </source>
</evidence>
<dbReference type="InterPro" id="IPR044752">
    <property type="entry name" value="PIN-like_EXO1"/>
</dbReference>
<dbReference type="GO" id="GO:0003677">
    <property type="term" value="F:DNA binding"/>
    <property type="evidence" value="ECO:0007669"/>
    <property type="project" value="UniProtKB-KW"/>
</dbReference>
<evidence type="ECO:0000256" key="8">
    <source>
        <dbReference type="ARBA" id="ARBA00022839"/>
    </source>
</evidence>
<comment type="caution">
    <text evidence="17">The sequence shown here is derived from an EMBL/GenBank/DDBJ whole genome shotgun (WGS) entry which is preliminary data.</text>
</comment>
<evidence type="ECO:0000259" key="15">
    <source>
        <dbReference type="SMART" id="SM00484"/>
    </source>
</evidence>
<dbReference type="CDD" id="cd09857">
    <property type="entry name" value="PIN_EXO1"/>
    <property type="match status" value="1"/>
</dbReference>
<dbReference type="PANTHER" id="PTHR11081:SF65">
    <property type="entry name" value="DNA DAMAGE-INDUCIBLE PROTEIN DIN7-RELATED"/>
    <property type="match status" value="1"/>
</dbReference>
<evidence type="ECO:0000256" key="6">
    <source>
        <dbReference type="ARBA" id="ARBA00022763"/>
    </source>
</evidence>
<organism evidence="17 18">
    <name type="scientific">Heterodermia speciosa</name>
    <dbReference type="NCBI Taxonomy" id="116794"/>
    <lineage>
        <taxon>Eukaryota</taxon>
        <taxon>Fungi</taxon>
        <taxon>Dikarya</taxon>
        <taxon>Ascomycota</taxon>
        <taxon>Pezizomycotina</taxon>
        <taxon>Lecanoromycetes</taxon>
        <taxon>OSLEUM clade</taxon>
        <taxon>Lecanoromycetidae</taxon>
        <taxon>Caliciales</taxon>
        <taxon>Physciaceae</taxon>
        <taxon>Heterodermia</taxon>
    </lineage>
</organism>
<dbReference type="Pfam" id="PF00752">
    <property type="entry name" value="XPG_N"/>
    <property type="match status" value="1"/>
</dbReference>
<keyword evidence="4" id="KW-0540">Nuclease</keyword>
<keyword evidence="10" id="KW-0267">Excision nuclease</keyword>
<dbReference type="InterPro" id="IPR006085">
    <property type="entry name" value="XPG_DNA_repair_N"/>
</dbReference>
<dbReference type="SUPFAM" id="SSF47807">
    <property type="entry name" value="5' to 3' exonuclease, C-terminal subdomain"/>
    <property type="match status" value="1"/>
</dbReference>
<feature type="compositionally biased region" description="Low complexity" evidence="14">
    <location>
        <begin position="751"/>
        <end position="762"/>
    </location>
</feature>
<dbReference type="InterPro" id="IPR036279">
    <property type="entry name" value="5-3_exonuclease_C_sf"/>
</dbReference>
<evidence type="ECO:0000256" key="10">
    <source>
        <dbReference type="ARBA" id="ARBA00022881"/>
    </source>
</evidence>
<feature type="compositionally biased region" description="Basic and acidic residues" evidence="14">
    <location>
        <begin position="537"/>
        <end position="560"/>
    </location>
</feature>
<dbReference type="FunFam" id="1.10.150.20:FF:000011">
    <property type="entry name" value="exonuclease 1"/>
    <property type="match status" value="1"/>
</dbReference>
<evidence type="ECO:0000256" key="9">
    <source>
        <dbReference type="ARBA" id="ARBA00022842"/>
    </source>
</evidence>
<comment type="similarity">
    <text evidence="3">Belongs to the XPG/RAD2 endonuclease family. EXO1 subfamily.</text>
</comment>
<evidence type="ECO:0000259" key="16">
    <source>
        <dbReference type="SMART" id="SM00485"/>
    </source>
</evidence>
<dbReference type="Proteomes" id="UP000664521">
    <property type="component" value="Unassembled WGS sequence"/>
</dbReference>
<dbReference type="InterPro" id="IPR006086">
    <property type="entry name" value="XPG-I_dom"/>
</dbReference>
<keyword evidence="11" id="KW-0238">DNA-binding</keyword>
<dbReference type="AlphaFoldDB" id="A0A8H3I4X3"/>
<protein>
    <submittedName>
        <fullName evidence="17">Rad2 nuclease</fullName>
    </submittedName>
</protein>
<dbReference type="SMART" id="SM00484">
    <property type="entry name" value="XPGI"/>
    <property type="match status" value="1"/>
</dbReference>
<dbReference type="GO" id="GO:0046872">
    <property type="term" value="F:metal ion binding"/>
    <property type="evidence" value="ECO:0007669"/>
    <property type="project" value="UniProtKB-KW"/>
</dbReference>
<evidence type="ECO:0000256" key="14">
    <source>
        <dbReference type="SAM" id="MobiDB-lite"/>
    </source>
</evidence>
<proteinExistence type="inferred from homology"/>
<keyword evidence="13" id="KW-0539">Nucleus</keyword>
<dbReference type="FunFam" id="3.40.50.1010:FF:000002">
    <property type="entry name" value="Exonuclease 1, putative"/>
    <property type="match status" value="1"/>
</dbReference>
<feature type="compositionally biased region" description="Polar residues" evidence="14">
    <location>
        <begin position="566"/>
        <end position="580"/>
    </location>
</feature>
<keyword evidence="12" id="KW-0234">DNA repair</keyword>
<evidence type="ECO:0000313" key="18">
    <source>
        <dbReference type="Proteomes" id="UP000664521"/>
    </source>
</evidence>
<dbReference type="PRINTS" id="PR00853">
    <property type="entry name" value="XPGRADSUPER"/>
</dbReference>
<keyword evidence="6" id="KW-0227">DNA damage</keyword>
<reference evidence="17" key="1">
    <citation type="submission" date="2021-03" db="EMBL/GenBank/DDBJ databases">
        <authorList>
            <person name="Tagirdzhanova G."/>
        </authorList>
    </citation>
    <scope>NUCLEOTIDE SEQUENCE</scope>
</reference>
<dbReference type="CDD" id="cd09908">
    <property type="entry name" value="H3TH_EXO1"/>
    <property type="match status" value="1"/>
</dbReference>
<dbReference type="PANTHER" id="PTHR11081">
    <property type="entry name" value="FLAP ENDONUCLEASE FAMILY MEMBER"/>
    <property type="match status" value="1"/>
</dbReference>
<feature type="domain" description="XPG N-terminal" evidence="16">
    <location>
        <begin position="1"/>
        <end position="99"/>
    </location>
</feature>
<evidence type="ECO:0000256" key="5">
    <source>
        <dbReference type="ARBA" id="ARBA00022723"/>
    </source>
</evidence>
<dbReference type="EMBL" id="CAJPDS010000015">
    <property type="protein sequence ID" value="CAF9915052.1"/>
    <property type="molecule type" value="Genomic_DNA"/>
</dbReference>
<dbReference type="Gene3D" id="1.10.150.20">
    <property type="entry name" value="5' to 3' exonuclease, C-terminal subdomain"/>
    <property type="match status" value="1"/>
</dbReference>
<dbReference type="InterPro" id="IPR037315">
    <property type="entry name" value="EXO1_H3TH"/>
</dbReference>